<sequence length="141" mass="16450">MKDKKYQIFISSTYEDLKEERELVQKAILEMYHFPIGMEMFSAGDSEQWEIIKETIDSSDYYVLIIGHRYGSIDGEGISYTEKEYDYAKAKGIPTLAFIRDRNAPVSEAIEKVQNQIRKSLMLLLIKQKRICAIFGHQKKN</sequence>
<evidence type="ECO:0000313" key="3">
    <source>
        <dbReference type="Proteomes" id="UP001163550"/>
    </source>
</evidence>
<evidence type="ECO:0000313" key="2">
    <source>
        <dbReference type="EMBL" id="UYO61897.1"/>
    </source>
</evidence>
<accession>A0ABY6HBL4</accession>
<dbReference type="EMBL" id="CP087994">
    <property type="protein sequence ID" value="UYO61897.1"/>
    <property type="molecule type" value="Genomic_DNA"/>
</dbReference>
<keyword evidence="3" id="KW-1185">Reference proteome</keyword>
<dbReference type="InterPro" id="IPR025139">
    <property type="entry name" value="DUF4062"/>
</dbReference>
<dbReference type="Proteomes" id="UP001163550">
    <property type="component" value="Chromosome"/>
</dbReference>
<evidence type="ECO:0000259" key="1">
    <source>
        <dbReference type="Pfam" id="PF13271"/>
    </source>
</evidence>
<dbReference type="Pfam" id="PF13271">
    <property type="entry name" value="DUF4062"/>
    <property type="match status" value="1"/>
</dbReference>
<feature type="domain" description="DUF4062" evidence="1">
    <location>
        <begin position="7"/>
        <end position="88"/>
    </location>
</feature>
<organism evidence="2 3">
    <name type="scientific">Acetobacterium wieringae</name>
    <dbReference type="NCBI Taxonomy" id="52694"/>
    <lineage>
        <taxon>Bacteria</taxon>
        <taxon>Bacillati</taxon>
        <taxon>Bacillota</taxon>
        <taxon>Clostridia</taxon>
        <taxon>Eubacteriales</taxon>
        <taxon>Eubacteriaceae</taxon>
        <taxon>Acetobacterium</taxon>
    </lineage>
</organism>
<gene>
    <name evidence="2" type="ORF">LNN31_14060</name>
</gene>
<protein>
    <submittedName>
        <fullName evidence="2">DUF4062 domain-containing protein</fullName>
    </submittedName>
</protein>
<name>A0ABY6HBL4_9FIRM</name>
<dbReference type="RefSeq" id="WP_228882800.1">
    <property type="nucleotide sequence ID" value="NZ_CABIIK010000056.1"/>
</dbReference>
<reference evidence="2" key="1">
    <citation type="submission" date="2021-11" db="EMBL/GenBank/DDBJ databases">
        <title>Isoprene-degrading acetogen.</title>
        <authorList>
            <person name="Yang Y."/>
            <person name="Jin H."/>
            <person name="Yan J."/>
        </authorList>
    </citation>
    <scope>NUCLEOTIDE SEQUENCE</scope>
    <source>
        <strain evidence="2">Berkeley</strain>
    </source>
</reference>
<proteinExistence type="predicted"/>